<organism evidence="1 2">
    <name type="scientific">Catalinimonas alkaloidigena</name>
    <dbReference type="NCBI Taxonomy" id="1075417"/>
    <lineage>
        <taxon>Bacteria</taxon>
        <taxon>Pseudomonadati</taxon>
        <taxon>Bacteroidota</taxon>
        <taxon>Cytophagia</taxon>
        <taxon>Cytophagales</taxon>
        <taxon>Catalimonadaceae</taxon>
        <taxon>Catalinimonas</taxon>
    </lineage>
</organism>
<proteinExistence type="predicted"/>
<name>A0A1G9BZX1_9BACT</name>
<evidence type="ECO:0000313" key="1">
    <source>
        <dbReference type="EMBL" id="SDK44982.1"/>
    </source>
</evidence>
<reference evidence="1 2" key="1">
    <citation type="submission" date="2016-10" db="EMBL/GenBank/DDBJ databases">
        <authorList>
            <person name="de Groot N.N."/>
        </authorList>
    </citation>
    <scope>NUCLEOTIDE SEQUENCE [LARGE SCALE GENOMIC DNA]</scope>
    <source>
        <strain evidence="1 2">DSM 25186</strain>
    </source>
</reference>
<accession>A0A1G9BZX1</accession>
<sequence length="73" mass="8616">MFFASETQGESFLKGVVGRWKIDLLTIFVSLRPEKIQELTPLYRTKCQIVIRLQPRKSLWSIRPSTRKEFLCT</sequence>
<gene>
    <name evidence="1" type="ORF">SAMN05421823_102759</name>
</gene>
<dbReference type="Proteomes" id="UP000198510">
    <property type="component" value="Unassembled WGS sequence"/>
</dbReference>
<dbReference type="EMBL" id="FNFO01000002">
    <property type="protein sequence ID" value="SDK44982.1"/>
    <property type="molecule type" value="Genomic_DNA"/>
</dbReference>
<dbReference type="AlphaFoldDB" id="A0A1G9BZX1"/>
<keyword evidence="2" id="KW-1185">Reference proteome</keyword>
<protein>
    <submittedName>
        <fullName evidence="1">Uncharacterized protein</fullName>
    </submittedName>
</protein>
<evidence type="ECO:0000313" key="2">
    <source>
        <dbReference type="Proteomes" id="UP000198510"/>
    </source>
</evidence>